<dbReference type="InterPro" id="IPR036322">
    <property type="entry name" value="WD40_repeat_dom_sf"/>
</dbReference>
<dbReference type="Gene3D" id="2.130.10.10">
    <property type="entry name" value="YVTN repeat-like/Quinoprotein amine dehydrogenase"/>
    <property type="match status" value="1"/>
</dbReference>
<name>A0A8H8DM02_9FUNG</name>
<evidence type="ECO:0000256" key="4">
    <source>
        <dbReference type="SAM" id="MobiDB-lite"/>
    </source>
</evidence>
<dbReference type="InterPro" id="IPR015943">
    <property type="entry name" value="WD40/YVTN_repeat-like_dom_sf"/>
</dbReference>
<dbReference type="GO" id="GO:0000127">
    <property type="term" value="C:transcription factor TFIIIC complex"/>
    <property type="evidence" value="ECO:0007669"/>
    <property type="project" value="TreeGrafter"/>
</dbReference>
<dbReference type="GO" id="GO:0005634">
    <property type="term" value="C:nucleus"/>
    <property type="evidence" value="ECO:0007669"/>
    <property type="project" value="UniProtKB-SubCell"/>
</dbReference>
<keyword evidence="6" id="KW-1185">Reference proteome</keyword>
<sequence length="690" mass="74677">DRSQSRRSRRVFAPGPRRRPPPLLLLPIICPRRSRLAAAAAAAEPALPPPQAQPEAEAEEGAGPAAEERIRRSPKRRRAATRVQNRSVSLLRVKLFTGQAGQSSLQNRLLAEWRSPSPVAGVDDLGPAAAAKGMGRAGAGAGAGAVAGAVAGAAAVPGADERLPAPSQVTKAAEKVAAVTVPSLSKADATAAPDWGERVTGPRRNAMRPTGLPADWAEPAYGWCRSRMSDFRVVLDHPKDAVETPTPVEMFPLTARVGLPLPRAPSQFLFARGLTLTLTFHQQGTSLQSAFGQSGGKGCIQLWEMGQAVSDRRSRLEEAAPNSPVLAMCLLHDFGCVWQMRWGPYGAFDRVGEEEVDEESHFPKIGILAASCGDGSIKLIVVPSPDAVRDRTAIARDETLYGKPDAIMLFYFVCSIYLLKAPQLGVSRGEERRELLPDYLPVRRKESGARSISRTGSRTRHVRQTNSALALAVFSGSIVVWDVEMAIQRAAGQRDGPVDDRAGDRAIVHMFLAHDSYIRGIDWNSHAEPTGISSAGMDGRAQAFDVRDPHMPTDFYRDVVASNWHPFVACASSDGRVAIGNVHRTPKRYQKRIQATVFRLHWDKDTRTFSFHNDDPLEASFVSAEPHGRGVAGKSEDAGACRQPENLYTMLFPPEVQIQRAAWSNHPGSLSWVAGGGAAGLVRVDSTWEE</sequence>
<gene>
    <name evidence="5" type="ORF">BJ554DRAFT_831</name>
</gene>
<dbReference type="InterPro" id="IPR052416">
    <property type="entry name" value="GTF3C_component"/>
</dbReference>
<dbReference type="OrthoDB" id="4703at2759"/>
<feature type="compositionally biased region" description="Basic residues" evidence="4">
    <location>
        <begin position="1"/>
        <end position="20"/>
    </location>
</feature>
<evidence type="ECO:0000256" key="1">
    <source>
        <dbReference type="ARBA" id="ARBA00004123"/>
    </source>
</evidence>
<accession>A0A8H8DM02</accession>
<evidence type="ECO:0000313" key="6">
    <source>
        <dbReference type="Proteomes" id="UP000673691"/>
    </source>
</evidence>
<dbReference type="SUPFAM" id="SSF50978">
    <property type="entry name" value="WD40 repeat-like"/>
    <property type="match status" value="1"/>
</dbReference>
<protein>
    <submittedName>
        <fullName evidence="5">Uncharacterized protein</fullName>
    </submittedName>
</protein>
<dbReference type="GO" id="GO:0006383">
    <property type="term" value="P:transcription by RNA polymerase III"/>
    <property type="evidence" value="ECO:0007669"/>
    <property type="project" value="TreeGrafter"/>
</dbReference>
<dbReference type="PANTHER" id="PTHR15052:SF2">
    <property type="entry name" value="GENERAL TRANSCRIPTION FACTOR 3C POLYPEPTIDE 2"/>
    <property type="match status" value="1"/>
</dbReference>
<comment type="subcellular location">
    <subcellularLocation>
        <location evidence="1">Nucleus</location>
    </subcellularLocation>
</comment>
<dbReference type="EMBL" id="JAEFCI010000934">
    <property type="protein sequence ID" value="KAG5463235.1"/>
    <property type="molecule type" value="Genomic_DNA"/>
</dbReference>
<evidence type="ECO:0000256" key="3">
    <source>
        <dbReference type="ARBA" id="ARBA00023242"/>
    </source>
</evidence>
<comment type="caution">
    <text evidence="5">The sequence shown here is derived from an EMBL/GenBank/DDBJ whole genome shotgun (WGS) entry which is preliminary data.</text>
</comment>
<dbReference type="Proteomes" id="UP000673691">
    <property type="component" value="Unassembled WGS sequence"/>
</dbReference>
<evidence type="ECO:0000313" key="5">
    <source>
        <dbReference type="EMBL" id="KAG5463235.1"/>
    </source>
</evidence>
<dbReference type="PANTHER" id="PTHR15052">
    <property type="entry name" value="RNA POLYMERASE III TRANSCRIPTION INITIATION FACTOR COMPLEX SUBUNIT"/>
    <property type="match status" value="1"/>
</dbReference>
<feature type="region of interest" description="Disordered" evidence="4">
    <location>
        <begin position="39"/>
        <end position="84"/>
    </location>
</feature>
<reference evidence="5 6" key="1">
    <citation type="journal article" name="Sci. Rep.">
        <title>Genome-scale phylogenetic analyses confirm Olpidium as the closest living zoosporic fungus to the non-flagellated, terrestrial fungi.</title>
        <authorList>
            <person name="Chang Y."/>
            <person name="Rochon D."/>
            <person name="Sekimoto S."/>
            <person name="Wang Y."/>
            <person name="Chovatia M."/>
            <person name="Sandor L."/>
            <person name="Salamov A."/>
            <person name="Grigoriev I.V."/>
            <person name="Stajich J.E."/>
            <person name="Spatafora J.W."/>
        </authorList>
    </citation>
    <scope>NUCLEOTIDE SEQUENCE [LARGE SCALE GENOMIC DNA]</scope>
    <source>
        <strain evidence="5">S191</strain>
    </source>
</reference>
<organism evidence="5 6">
    <name type="scientific">Olpidium bornovanus</name>
    <dbReference type="NCBI Taxonomy" id="278681"/>
    <lineage>
        <taxon>Eukaryota</taxon>
        <taxon>Fungi</taxon>
        <taxon>Fungi incertae sedis</taxon>
        <taxon>Olpidiomycota</taxon>
        <taxon>Olpidiomycotina</taxon>
        <taxon>Olpidiomycetes</taxon>
        <taxon>Olpidiales</taxon>
        <taxon>Olpidiaceae</taxon>
        <taxon>Olpidium</taxon>
    </lineage>
</organism>
<keyword evidence="3" id="KW-0539">Nucleus</keyword>
<feature type="non-terminal residue" evidence="5">
    <location>
        <position position="1"/>
    </location>
</feature>
<feature type="region of interest" description="Disordered" evidence="4">
    <location>
        <begin position="189"/>
        <end position="211"/>
    </location>
</feature>
<evidence type="ECO:0000256" key="2">
    <source>
        <dbReference type="ARBA" id="ARBA00023163"/>
    </source>
</evidence>
<proteinExistence type="predicted"/>
<keyword evidence="2" id="KW-0804">Transcription</keyword>
<feature type="region of interest" description="Disordered" evidence="4">
    <location>
        <begin position="1"/>
        <end position="24"/>
    </location>
</feature>
<dbReference type="AlphaFoldDB" id="A0A8H8DM02"/>